<evidence type="ECO:0000313" key="3">
    <source>
        <dbReference type="Proteomes" id="UP000823775"/>
    </source>
</evidence>
<feature type="compositionally biased region" description="Low complexity" evidence="1">
    <location>
        <begin position="372"/>
        <end position="387"/>
    </location>
</feature>
<sequence length="550" mass="59393">MEAFSLLKYWRGGGAAGVFSADDAGGNTRSAVLTAVSSHSSDSDSDDDGGGDDGPFFDLEFTALPEVEEEEEEVKVEGNERCKISSEKEEEVEEGDGTELDESETEGELKFTLSSSGSSVDGTDPNVSLSPSDNLFFKGSLVPIEPSSLLLTASEANSKFSSSLLKSATKFRVLMLKLKKPKSNASTKNGKSEGDGHGDGSVSATPKPQQKKVSENETEEPQNRTPNKFFTVKFKVEEVAIKSLFTRDNSSKGNNNSSSKTQKRNPEEACSTNAANLASDEKKFSKDVMQKYLKKVKPLYIRVSKRYGEKLRFSGQLSLTGNAVTKAGPSPTPSASSKAEAATDAPQSAEKNQKQGNIPTRLRKVRKHLGKSRSASSAVVAAAPVASNRRDDSLLQQQDAIQGAILHCKRSFNSSRDSESSILSRSASDASHEKSTSLTTDSSPLEEAKALRYSGNGSCKVAFKTIKDDSKNKKSGPLSIISNFSAANLQNVLKHDEGQFDQVPLLILHQWYLHVWILVLETFICCSVSGGTKVIPGPRCSYEIQYDHLA</sequence>
<name>A0ABS8RUJ1_DATST</name>
<evidence type="ECO:0000256" key="1">
    <source>
        <dbReference type="SAM" id="MobiDB-lite"/>
    </source>
</evidence>
<feature type="region of interest" description="Disordered" evidence="1">
    <location>
        <begin position="35"/>
        <end position="130"/>
    </location>
</feature>
<feature type="compositionally biased region" description="Acidic residues" evidence="1">
    <location>
        <begin position="88"/>
        <end position="106"/>
    </location>
</feature>
<gene>
    <name evidence="2" type="ORF">HAX54_005141</name>
</gene>
<dbReference type="Proteomes" id="UP000823775">
    <property type="component" value="Unassembled WGS sequence"/>
</dbReference>
<protein>
    <recommendedName>
        <fullName evidence="4">Membrane-associated kinase regulator 2</fullName>
    </recommendedName>
</protein>
<dbReference type="PANTHER" id="PTHR33929">
    <property type="entry name" value="MEMBRANE-ASSOCIATED KINASE REGULATOR 2-RELATED"/>
    <property type="match status" value="1"/>
</dbReference>
<feature type="compositionally biased region" description="Low complexity" evidence="1">
    <location>
        <begin position="251"/>
        <end position="260"/>
    </location>
</feature>
<evidence type="ECO:0000313" key="2">
    <source>
        <dbReference type="EMBL" id="MCD7450299.1"/>
    </source>
</evidence>
<feature type="region of interest" description="Disordered" evidence="1">
    <location>
        <begin position="321"/>
        <end position="391"/>
    </location>
</feature>
<reference evidence="2 3" key="1">
    <citation type="journal article" date="2021" name="BMC Genomics">
        <title>Datura genome reveals duplications of psychoactive alkaloid biosynthetic genes and high mutation rate following tissue culture.</title>
        <authorList>
            <person name="Rajewski A."/>
            <person name="Carter-House D."/>
            <person name="Stajich J."/>
            <person name="Litt A."/>
        </authorList>
    </citation>
    <scope>NUCLEOTIDE SEQUENCE [LARGE SCALE GENOMIC DNA]</scope>
    <source>
        <strain evidence="2">AR-01</strain>
    </source>
</reference>
<comment type="caution">
    <text evidence="2">The sequence shown here is derived from an EMBL/GenBank/DDBJ whole genome shotgun (WGS) entry which is preliminary data.</text>
</comment>
<evidence type="ECO:0008006" key="4">
    <source>
        <dbReference type="Google" id="ProtNLM"/>
    </source>
</evidence>
<feature type="compositionally biased region" description="Basic residues" evidence="1">
    <location>
        <begin position="361"/>
        <end position="371"/>
    </location>
</feature>
<dbReference type="InterPro" id="IPR039619">
    <property type="entry name" value="MAKR2/5"/>
</dbReference>
<proteinExistence type="predicted"/>
<feature type="region of interest" description="Disordered" evidence="1">
    <location>
        <begin position="245"/>
        <end position="274"/>
    </location>
</feature>
<feature type="region of interest" description="Disordered" evidence="1">
    <location>
        <begin position="177"/>
        <end position="229"/>
    </location>
</feature>
<feature type="region of interest" description="Disordered" evidence="1">
    <location>
        <begin position="417"/>
        <end position="443"/>
    </location>
</feature>
<feature type="compositionally biased region" description="Low complexity" evidence="1">
    <location>
        <begin position="417"/>
        <end position="429"/>
    </location>
</feature>
<accession>A0ABS8RUJ1</accession>
<feature type="compositionally biased region" description="Polar residues" evidence="1">
    <location>
        <begin position="112"/>
        <end position="130"/>
    </location>
</feature>
<keyword evidence="3" id="KW-1185">Reference proteome</keyword>
<feature type="compositionally biased region" description="Polar residues" evidence="1">
    <location>
        <begin position="345"/>
        <end position="358"/>
    </location>
</feature>
<feature type="compositionally biased region" description="Basic and acidic residues" evidence="1">
    <location>
        <begin position="75"/>
        <end position="87"/>
    </location>
</feature>
<dbReference type="PANTHER" id="PTHR33929:SF1">
    <property type="entry name" value="MEMBRANE-ASSOCIATED KINASE REGULATOR 2-RELATED"/>
    <property type="match status" value="1"/>
</dbReference>
<organism evidence="2 3">
    <name type="scientific">Datura stramonium</name>
    <name type="common">Jimsonweed</name>
    <name type="synonym">Common thornapple</name>
    <dbReference type="NCBI Taxonomy" id="4076"/>
    <lineage>
        <taxon>Eukaryota</taxon>
        <taxon>Viridiplantae</taxon>
        <taxon>Streptophyta</taxon>
        <taxon>Embryophyta</taxon>
        <taxon>Tracheophyta</taxon>
        <taxon>Spermatophyta</taxon>
        <taxon>Magnoliopsida</taxon>
        <taxon>eudicotyledons</taxon>
        <taxon>Gunneridae</taxon>
        <taxon>Pentapetalae</taxon>
        <taxon>asterids</taxon>
        <taxon>lamiids</taxon>
        <taxon>Solanales</taxon>
        <taxon>Solanaceae</taxon>
        <taxon>Solanoideae</taxon>
        <taxon>Datureae</taxon>
        <taxon>Datura</taxon>
    </lineage>
</organism>
<dbReference type="EMBL" id="JACEIK010000125">
    <property type="protein sequence ID" value="MCD7450299.1"/>
    <property type="molecule type" value="Genomic_DNA"/>
</dbReference>